<dbReference type="Gene3D" id="2.40.30.60">
    <property type="entry name" value="RimM"/>
    <property type="match status" value="1"/>
</dbReference>
<dbReference type="InterPro" id="IPR011033">
    <property type="entry name" value="PRC_barrel-like_sf"/>
</dbReference>
<evidence type="ECO:0000256" key="2">
    <source>
        <dbReference type="ARBA" id="ARBA00022517"/>
    </source>
</evidence>
<dbReference type="InterPro" id="IPR011961">
    <property type="entry name" value="RimM"/>
</dbReference>
<reference evidence="8" key="2">
    <citation type="submission" date="2017-04" db="EMBL/GenBank/DDBJ databases">
        <title>Complete Genome Sequences of Twelve Strains of a Stable Defined Moderately Diverse Mouse Microbiota 2 (sDMDMm2).</title>
        <authorList>
            <person name="Uchimura Y."/>
            <person name="Wyss M."/>
            <person name="Brugiroux S."/>
            <person name="Limenitakis J.P."/>
            <person name="Stecher B."/>
            <person name="McCoy K.D."/>
            <person name="Macpherson A.J."/>
        </authorList>
    </citation>
    <scope>NUCLEOTIDE SEQUENCE</scope>
    <source>
        <strain evidence="8">YL27</strain>
    </source>
</reference>
<organism evidence="8 10">
    <name type="scientific">Muribaculum intestinale</name>
    <dbReference type="NCBI Taxonomy" id="1796646"/>
    <lineage>
        <taxon>Bacteria</taxon>
        <taxon>Pseudomonadati</taxon>
        <taxon>Bacteroidota</taxon>
        <taxon>Bacteroidia</taxon>
        <taxon>Bacteroidales</taxon>
        <taxon>Muribaculaceae</taxon>
        <taxon>Muribaculum</taxon>
    </lineage>
</organism>
<dbReference type="GeneID" id="65537061"/>
<evidence type="ECO:0000256" key="1">
    <source>
        <dbReference type="ARBA" id="ARBA00022490"/>
    </source>
</evidence>
<evidence type="ECO:0000256" key="3">
    <source>
        <dbReference type="ARBA" id="ARBA00022552"/>
    </source>
</evidence>
<evidence type="ECO:0000259" key="7">
    <source>
        <dbReference type="Pfam" id="PF24986"/>
    </source>
</evidence>
<keyword evidence="1 5" id="KW-0963">Cytoplasm</keyword>
<keyword evidence="4 5" id="KW-0143">Chaperone</keyword>
<comment type="subcellular location">
    <subcellularLocation>
        <location evidence="5">Cytoplasm</location>
    </subcellularLocation>
</comment>
<dbReference type="AlphaFoldDB" id="A0A1B1SAT2"/>
<reference evidence="9 11" key="3">
    <citation type="submission" date="2019-04" db="EMBL/GenBank/DDBJ databases">
        <title>Microbes associate with the intestines of laboratory mice.</title>
        <authorList>
            <person name="Navarre W."/>
            <person name="Wong E."/>
            <person name="Huang K."/>
            <person name="Tropini C."/>
            <person name="Ng K."/>
            <person name="Yu B."/>
        </authorList>
    </citation>
    <scope>NUCLEOTIDE SEQUENCE [LARGE SCALE GENOMIC DNA]</scope>
    <source>
        <strain evidence="9 11">NM06_A21</strain>
    </source>
</reference>
<dbReference type="RefSeq" id="WP_068961200.1">
    <property type="nucleotide sequence ID" value="NZ_CAJTAP010000003.1"/>
</dbReference>
<name>A0A1B1SAT2_9BACT</name>
<dbReference type="OrthoDB" id="9810331at2"/>
<dbReference type="HAMAP" id="MF_00014">
    <property type="entry name" value="Ribosome_mat_RimM"/>
    <property type="match status" value="1"/>
</dbReference>
<gene>
    <name evidence="5 9" type="primary">rimM</name>
    <name evidence="8" type="ORF">A4V02_09290</name>
    <name evidence="9" type="ORF">E5333_02925</name>
</gene>
<dbReference type="GO" id="GO:0042274">
    <property type="term" value="P:ribosomal small subunit biogenesis"/>
    <property type="evidence" value="ECO:0007669"/>
    <property type="project" value="UniProtKB-UniRule"/>
</dbReference>
<dbReference type="Proteomes" id="UP000186351">
    <property type="component" value="Chromosome"/>
</dbReference>
<dbReference type="SUPFAM" id="SSF50447">
    <property type="entry name" value="Translation proteins"/>
    <property type="match status" value="1"/>
</dbReference>
<evidence type="ECO:0000313" key="10">
    <source>
        <dbReference type="Proteomes" id="UP000186351"/>
    </source>
</evidence>
<evidence type="ECO:0000313" key="8">
    <source>
        <dbReference type="EMBL" id="ANU63902.1"/>
    </source>
</evidence>
<evidence type="ECO:0000256" key="4">
    <source>
        <dbReference type="ARBA" id="ARBA00023186"/>
    </source>
</evidence>
<evidence type="ECO:0000256" key="5">
    <source>
        <dbReference type="HAMAP-Rule" id="MF_00014"/>
    </source>
</evidence>
<dbReference type="PANTHER" id="PTHR33692:SF1">
    <property type="entry name" value="RIBOSOME MATURATION FACTOR RIMM"/>
    <property type="match status" value="1"/>
</dbReference>
<evidence type="ECO:0000259" key="6">
    <source>
        <dbReference type="Pfam" id="PF01782"/>
    </source>
</evidence>
<dbReference type="GO" id="GO:0043022">
    <property type="term" value="F:ribosome binding"/>
    <property type="evidence" value="ECO:0007669"/>
    <property type="project" value="InterPro"/>
</dbReference>
<feature type="domain" description="RimM N-terminal" evidence="6">
    <location>
        <begin position="10"/>
        <end position="89"/>
    </location>
</feature>
<keyword evidence="10" id="KW-1185">Reference proteome</keyword>
<dbReference type="InterPro" id="IPR036976">
    <property type="entry name" value="RimM_N_sf"/>
</dbReference>
<comment type="similarity">
    <text evidence="5">Belongs to the RimM family.</text>
</comment>
<keyword evidence="3 5" id="KW-0698">rRNA processing</keyword>
<evidence type="ECO:0000313" key="9">
    <source>
        <dbReference type="EMBL" id="TGY75771.1"/>
    </source>
</evidence>
<dbReference type="Pfam" id="PF24986">
    <property type="entry name" value="PRC_RimM"/>
    <property type="match status" value="1"/>
</dbReference>
<dbReference type="InterPro" id="IPR056792">
    <property type="entry name" value="PRC_RimM"/>
</dbReference>
<dbReference type="GO" id="GO:0006364">
    <property type="term" value="P:rRNA processing"/>
    <property type="evidence" value="ECO:0007669"/>
    <property type="project" value="UniProtKB-UniRule"/>
</dbReference>
<dbReference type="NCBIfam" id="TIGR02273">
    <property type="entry name" value="16S_RimM"/>
    <property type="match status" value="1"/>
</dbReference>
<dbReference type="SUPFAM" id="SSF50346">
    <property type="entry name" value="PRC-barrel domain"/>
    <property type="match status" value="1"/>
</dbReference>
<dbReference type="Proteomes" id="UP000306630">
    <property type="component" value="Unassembled WGS sequence"/>
</dbReference>
<dbReference type="KEGG" id="pary:A4V02_09290"/>
<keyword evidence="2 5" id="KW-0690">Ribosome biogenesis</keyword>
<evidence type="ECO:0000313" key="11">
    <source>
        <dbReference type="Proteomes" id="UP000306630"/>
    </source>
</evidence>
<dbReference type="PANTHER" id="PTHR33692">
    <property type="entry name" value="RIBOSOME MATURATION FACTOR RIMM"/>
    <property type="match status" value="1"/>
</dbReference>
<feature type="domain" description="Ribosome maturation factor RimM PRC barrel" evidence="7">
    <location>
        <begin position="108"/>
        <end position="176"/>
    </location>
</feature>
<dbReference type="GO" id="GO:0005737">
    <property type="term" value="C:cytoplasm"/>
    <property type="evidence" value="ECO:0007669"/>
    <property type="project" value="UniProtKB-SubCell"/>
</dbReference>
<dbReference type="Gene3D" id="2.30.30.240">
    <property type="entry name" value="PRC-barrel domain"/>
    <property type="match status" value="1"/>
</dbReference>
<dbReference type="InterPro" id="IPR002676">
    <property type="entry name" value="RimM_N"/>
</dbReference>
<proteinExistence type="inferred from homology"/>
<dbReference type="EMBL" id="CP015402">
    <property type="protein sequence ID" value="ANU63902.1"/>
    <property type="molecule type" value="Genomic_DNA"/>
</dbReference>
<protein>
    <recommendedName>
        <fullName evidence="5">Ribosome maturation factor RimM</fullName>
    </recommendedName>
</protein>
<sequence>MITLDRLTPIGRLGKPHGINGEINAYLDVDIDIDSLKRIILMIDGIYVPFFIASMRQKRSDTFIMALDDINNEREAAELTNHPLYVLTSDNVIAEDDIDEDDRGLYASDLIGFTVIDDATRQTVGEITDINDSTENVLFVVATPSSATVYLPVADEFITEIDTDRRILRMNLPEGILDL</sequence>
<comment type="subunit">
    <text evidence="5">Binds ribosomal protein uS19.</text>
</comment>
<accession>A0A1B1SAT2</accession>
<dbReference type="EMBL" id="SRYD01000008">
    <property type="protein sequence ID" value="TGY75771.1"/>
    <property type="molecule type" value="Genomic_DNA"/>
</dbReference>
<dbReference type="STRING" id="1796646.A4V02_09290"/>
<comment type="domain">
    <text evidence="5">The PRC barrel domain binds ribosomal protein uS19.</text>
</comment>
<comment type="function">
    <text evidence="5">An accessory protein needed during the final step in the assembly of 30S ribosomal subunit, possibly for assembly of the head region. Essential for efficient processing of 16S rRNA. May be needed both before and after RbfA during the maturation of 16S rRNA. It has affinity for free ribosomal 30S subunits but not for 70S ribosomes.</text>
</comment>
<dbReference type="Pfam" id="PF01782">
    <property type="entry name" value="RimM"/>
    <property type="match status" value="1"/>
</dbReference>
<dbReference type="GO" id="GO:0005840">
    <property type="term" value="C:ribosome"/>
    <property type="evidence" value="ECO:0007669"/>
    <property type="project" value="InterPro"/>
</dbReference>
<accession>A0A1Z2XHU8</accession>
<reference evidence="10" key="1">
    <citation type="submission" date="2016-04" db="EMBL/GenBank/DDBJ databases">
        <title>Complete Genome Sequences of Twelve Strains of a Stable Defined Moderately Diverse Mouse Microbiota 2 (sDMDMm2).</title>
        <authorList>
            <person name="Uchimura Y."/>
            <person name="Wyss M."/>
            <person name="Brugiroux S."/>
            <person name="Limenitakis J.P."/>
            <person name="Stecher B."/>
            <person name="McCoy K.D."/>
            <person name="Macpherson A.J."/>
        </authorList>
    </citation>
    <scope>NUCLEOTIDE SEQUENCE [LARGE SCALE GENOMIC DNA]</scope>
    <source>
        <strain evidence="10">YL27</strain>
    </source>
</reference>
<dbReference type="InterPro" id="IPR009000">
    <property type="entry name" value="Transl_B-barrel_sf"/>
</dbReference>